<dbReference type="GO" id="GO:0098552">
    <property type="term" value="C:side of membrane"/>
    <property type="evidence" value="ECO:0007669"/>
    <property type="project" value="UniProtKB-KW"/>
</dbReference>
<evidence type="ECO:0000313" key="11">
    <source>
        <dbReference type="EMBL" id="KAF8396604.1"/>
    </source>
</evidence>
<evidence type="ECO:0000256" key="7">
    <source>
        <dbReference type="ARBA" id="ARBA00023136"/>
    </source>
</evidence>
<keyword evidence="3" id="KW-1003">Cell membrane</keyword>
<dbReference type="AlphaFoldDB" id="A0A835DDT6"/>
<dbReference type="GO" id="GO:0009834">
    <property type="term" value="P:plant-type secondary cell wall biogenesis"/>
    <property type="evidence" value="ECO:0007669"/>
    <property type="project" value="UniProtKB-ARBA"/>
</dbReference>
<name>A0A835DDT6_TETSI</name>
<dbReference type="Proteomes" id="UP000655225">
    <property type="component" value="Unassembled WGS sequence"/>
</dbReference>
<evidence type="ECO:0000313" key="12">
    <source>
        <dbReference type="Proteomes" id="UP000655225"/>
    </source>
</evidence>
<keyword evidence="4" id="KW-0449">Lipoprotein</keyword>
<dbReference type="Pfam" id="PF02469">
    <property type="entry name" value="Fasciclin"/>
    <property type="match status" value="1"/>
</dbReference>
<evidence type="ECO:0000256" key="1">
    <source>
        <dbReference type="ARBA" id="ARBA00004609"/>
    </source>
</evidence>
<dbReference type="Gene3D" id="2.30.180.10">
    <property type="entry name" value="FAS1 domain"/>
    <property type="match status" value="1"/>
</dbReference>
<dbReference type="InterPro" id="IPR000782">
    <property type="entry name" value="FAS1_domain"/>
</dbReference>
<keyword evidence="4" id="KW-0336">GPI-anchor</keyword>
<comment type="caution">
    <text evidence="11">The sequence shown here is derived from an EMBL/GenBank/DDBJ whole genome shotgun (WGS) entry which is preliminary data.</text>
</comment>
<keyword evidence="12" id="KW-1185">Reference proteome</keyword>
<organism evidence="11 12">
    <name type="scientific">Tetracentron sinense</name>
    <name type="common">Spur-leaf</name>
    <dbReference type="NCBI Taxonomy" id="13715"/>
    <lineage>
        <taxon>Eukaryota</taxon>
        <taxon>Viridiplantae</taxon>
        <taxon>Streptophyta</taxon>
        <taxon>Embryophyta</taxon>
        <taxon>Tracheophyta</taxon>
        <taxon>Spermatophyta</taxon>
        <taxon>Magnoliopsida</taxon>
        <taxon>Trochodendrales</taxon>
        <taxon>Trochodendraceae</taxon>
        <taxon>Tetracentron</taxon>
    </lineage>
</organism>
<proteinExistence type="inferred from homology"/>
<dbReference type="OrthoDB" id="286301at2759"/>
<evidence type="ECO:0000259" key="10">
    <source>
        <dbReference type="PROSITE" id="PS50213"/>
    </source>
</evidence>
<dbReference type="FunFam" id="2.30.180.10:FF:000006">
    <property type="entry name" value="Fasciclin-like arabinogalactan protein 11"/>
    <property type="match status" value="1"/>
</dbReference>
<keyword evidence="6" id="KW-0654">Proteoglycan</keyword>
<comment type="subcellular location">
    <subcellularLocation>
        <location evidence="1">Cell membrane</location>
        <topology evidence="1">Lipid-anchor</topology>
        <topology evidence="1">GPI-anchor</topology>
    </subcellularLocation>
</comment>
<dbReference type="EMBL" id="JABCRI010000012">
    <property type="protein sequence ID" value="KAF8396604.1"/>
    <property type="molecule type" value="Genomic_DNA"/>
</dbReference>
<dbReference type="InterPro" id="IPR036378">
    <property type="entry name" value="FAS1_dom_sf"/>
</dbReference>
<dbReference type="GO" id="GO:0005886">
    <property type="term" value="C:plasma membrane"/>
    <property type="evidence" value="ECO:0007669"/>
    <property type="project" value="UniProtKB-SubCell"/>
</dbReference>
<dbReference type="InterPro" id="IPR045003">
    <property type="entry name" value="FLA_A"/>
</dbReference>
<gene>
    <name evidence="11" type="ORF">HHK36_018228</name>
</gene>
<feature type="domain" description="FAS1" evidence="10">
    <location>
        <begin position="114"/>
        <end position="258"/>
    </location>
</feature>
<dbReference type="SMART" id="SM00554">
    <property type="entry name" value="FAS1"/>
    <property type="match status" value="1"/>
</dbReference>
<keyword evidence="7" id="KW-0472">Membrane</keyword>
<keyword evidence="5" id="KW-0732">Signal</keyword>
<protein>
    <recommendedName>
        <fullName evidence="10">FAS1 domain-containing protein</fullName>
    </recommendedName>
</protein>
<evidence type="ECO:0000256" key="8">
    <source>
        <dbReference type="ARBA" id="ARBA00023180"/>
    </source>
</evidence>
<dbReference type="PANTHER" id="PTHR32077">
    <property type="entry name" value="FASCICLIN-LIKE ARABINOGALACTAN PROTEIN"/>
    <property type="match status" value="1"/>
</dbReference>
<dbReference type="SUPFAM" id="SSF82153">
    <property type="entry name" value="FAS1 domain"/>
    <property type="match status" value="1"/>
</dbReference>
<evidence type="ECO:0000256" key="4">
    <source>
        <dbReference type="ARBA" id="ARBA00022622"/>
    </source>
</evidence>
<keyword evidence="8" id="KW-0325">Glycoprotein</keyword>
<evidence type="ECO:0000256" key="5">
    <source>
        <dbReference type="ARBA" id="ARBA00022729"/>
    </source>
</evidence>
<evidence type="ECO:0000256" key="6">
    <source>
        <dbReference type="ARBA" id="ARBA00022974"/>
    </source>
</evidence>
<dbReference type="PROSITE" id="PS50213">
    <property type="entry name" value="FAS1"/>
    <property type="match status" value="1"/>
</dbReference>
<reference evidence="11 12" key="1">
    <citation type="submission" date="2020-04" db="EMBL/GenBank/DDBJ databases">
        <title>Plant Genome Project.</title>
        <authorList>
            <person name="Zhang R.-G."/>
        </authorList>
    </citation>
    <scope>NUCLEOTIDE SEQUENCE [LARGE SCALE GENOMIC DNA]</scope>
    <source>
        <strain evidence="11">YNK0</strain>
        <tissue evidence="11">Leaf</tissue>
    </source>
</reference>
<accession>A0A835DDT6</accession>
<dbReference type="PANTHER" id="PTHR32077:SF65">
    <property type="entry name" value="FASCICLIN-LIKE ARABINOGALACTAN PROTEIN 11"/>
    <property type="match status" value="1"/>
</dbReference>
<evidence type="ECO:0000256" key="9">
    <source>
        <dbReference type="ARBA" id="ARBA00024686"/>
    </source>
</evidence>
<evidence type="ECO:0000256" key="3">
    <source>
        <dbReference type="ARBA" id="ARBA00022475"/>
    </source>
</evidence>
<evidence type="ECO:0000256" key="2">
    <source>
        <dbReference type="ARBA" id="ARBA00007843"/>
    </source>
</evidence>
<comment type="function">
    <text evidence="9">May be a cell surface adhesion protein.</text>
</comment>
<comment type="similarity">
    <text evidence="2">Belongs to the fasciclin-like AGP family.</text>
</comment>
<sequence length="313" mass="33562">MDPCAPWHGAFDEHLHLGIWPLWLLYLRYAISKVTLVPSVHRYKRPMCLCHTKHCCILKHATFMRIKRLGCGENTHATKAVLSPPAPLSPALSPPVVLSPALSPVQVPPAPSGKTNITTILGKAGKFSTLIWLLGNTQVGDRINLQLNKGNKALTLFAPTDDAFSSLKSGLLNSLSDQQRVQLMLFHVLSSFISLSQFKAVSNPLHTQAGDNDKGNFPLNVTTTDSQVNISTGIVTAAIVKTIYIDSQLGVYEVDRVLLPLAIFNHKSSVLAPSSPDTATPSTVPLVEASSATGLIRHAALSFGVAAIAALSL</sequence>